<protein>
    <submittedName>
        <fullName evidence="2">Uncharacterized protein</fullName>
    </submittedName>
</protein>
<gene>
    <name evidence="2" type="ORF">P3T76_007317</name>
</gene>
<keyword evidence="3" id="KW-1185">Reference proteome</keyword>
<comment type="caution">
    <text evidence="2">The sequence shown here is derived from an EMBL/GenBank/DDBJ whole genome shotgun (WGS) entry which is preliminary data.</text>
</comment>
<accession>A0AAD9LMI5</accession>
<dbReference type="InterPro" id="IPR021109">
    <property type="entry name" value="Peptidase_aspartic_dom_sf"/>
</dbReference>
<reference evidence="2" key="1">
    <citation type="submission" date="2023-08" db="EMBL/GenBank/DDBJ databases">
        <title>Reference Genome Resource for the Citrus Pathogen Phytophthora citrophthora.</title>
        <authorList>
            <person name="Moller H."/>
            <person name="Coetzee B."/>
            <person name="Rose L.J."/>
            <person name="Van Niekerk J.M."/>
        </authorList>
    </citation>
    <scope>NUCLEOTIDE SEQUENCE</scope>
    <source>
        <strain evidence="2">STE-U-9442</strain>
    </source>
</reference>
<feature type="region of interest" description="Disordered" evidence="1">
    <location>
        <begin position="87"/>
        <end position="150"/>
    </location>
</feature>
<evidence type="ECO:0000256" key="1">
    <source>
        <dbReference type="SAM" id="MobiDB-lite"/>
    </source>
</evidence>
<feature type="compositionally biased region" description="Polar residues" evidence="1">
    <location>
        <begin position="111"/>
        <end position="129"/>
    </location>
</feature>
<proteinExistence type="predicted"/>
<evidence type="ECO:0000313" key="3">
    <source>
        <dbReference type="Proteomes" id="UP001259832"/>
    </source>
</evidence>
<dbReference type="Gene3D" id="2.40.70.10">
    <property type="entry name" value="Acid Proteases"/>
    <property type="match status" value="1"/>
</dbReference>
<dbReference type="EMBL" id="JASMQC010000012">
    <property type="protein sequence ID" value="KAK1941451.1"/>
    <property type="molecule type" value="Genomic_DNA"/>
</dbReference>
<dbReference type="Proteomes" id="UP001259832">
    <property type="component" value="Unassembled WGS sequence"/>
</dbReference>
<evidence type="ECO:0000313" key="2">
    <source>
        <dbReference type="EMBL" id="KAK1941451.1"/>
    </source>
</evidence>
<sequence>MLRTLSPTEQHGVAASVASTKPRVESLKLHVSTYTGRKDETLLRWLVELDTAVAARRIANPMSKVAFAISCLGGPLRCKRSLSRRQTKLHANAPKPARPVVKTGGPEPMDLSSTTTAGQQQLTSVTMHASAQRAGIQKTPRTRRPTGDAVSRVELGHATLRTASPSEKVSRCEMQDDKPNLVILNRRTFVEDLIVLDLDDKFDLVLGMPCKPRHDPVINWEKRTLVRFNNIRATESDGPVSATHAPGGACVSQVEAAAVAAASDRRR</sequence>
<name>A0AAD9LMI5_9STRA</name>
<dbReference type="AlphaFoldDB" id="A0AAD9LMI5"/>
<organism evidence="2 3">
    <name type="scientific">Phytophthora citrophthora</name>
    <dbReference type="NCBI Taxonomy" id="4793"/>
    <lineage>
        <taxon>Eukaryota</taxon>
        <taxon>Sar</taxon>
        <taxon>Stramenopiles</taxon>
        <taxon>Oomycota</taxon>
        <taxon>Peronosporomycetes</taxon>
        <taxon>Peronosporales</taxon>
        <taxon>Peronosporaceae</taxon>
        <taxon>Phytophthora</taxon>
    </lineage>
</organism>